<keyword evidence="6" id="KW-1185">Reference proteome</keyword>
<feature type="domain" description="Plastid lipid-associated protein/fibrillin conserved" evidence="4">
    <location>
        <begin position="75"/>
        <end position="290"/>
    </location>
</feature>
<name>K0SUV6_THAOC</name>
<protein>
    <recommendedName>
        <fullName evidence="4">Plastid lipid-associated protein/fibrillin conserved domain-containing protein</fullName>
    </recommendedName>
</protein>
<comment type="subcellular location">
    <subcellularLocation>
        <location evidence="1">Plastid</location>
    </subcellularLocation>
</comment>
<evidence type="ECO:0000313" key="6">
    <source>
        <dbReference type="Proteomes" id="UP000266841"/>
    </source>
</evidence>
<reference evidence="5 6" key="1">
    <citation type="journal article" date="2012" name="Genome Biol.">
        <title>Genome and low-iron response of an oceanic diatom adapted to chronic iron limitation.</title>
        <authorList>
            <person name="Lommer M."/>
            <person name="Specht M."/>
            <person name="Roy A.S."/>
            <person name="Kraemer L."/>
            <person name="Andreson R."/>
            <person name="Gutowska M.A."/>
            <person name="Wolf J."/>
            <person name="Bergner S.V."/>
            <person name="Schilhabel M.B."/>
            <person name="Klostermeier U.C."/>
            <person name="Beiko R.G."/>
            <person name="Rosenstiel P."/>
            <person name="Hippler M."/>
            <person name="Laroche J."/>
        </authorList>
    </citation>
    <scope>NUCLEOTIDE SEQUENCE [LARGE SCALE GENOMIC DNA]</scope>
    <source>
        <strain evidence="5 6">CCMP1005</strain>
    </source>
</reference>
<feature type="chain" id="PRO_5003841451" description="Plastid lipid-associated protein/fibrillin conserved domain-containing protein" evidence="3">
    <location>
        <begin position="19"/>
        <end position="349"/>
    </location>
</feature>
<dbReference type="OMA" id="LCYSSTQ"/>
<dbReference type="AlphaFoldDB" id="K0SUV6"/>
<dbReference type="GO" id="GO:0009536">
    <property type="term" value="C:plastid"/>
    <property type="evidence" value="ECO:0007669"/>
    <property type="project" value="UniProtKB-SubCell"/>
</dbReference>
<dbReference type="EMBL" id="AGNL01010981">
    <property type="protein sequence ID" value="EJK68684.1"/>
    <property type="molecule type" value="Genomic_DNA"/>
</dbReference>
<dbReference type="Pfam" id="PF04755">
    <property type="entry name" value="PAP_fibrillin"/>
    <property type="match status" value="1"/>
</dbReference>
<keyword evidence="3" id="KW-0732">Signal</keyword>
<feature type="signal peptide" evidence="3">
    <location>
        <begin position="1"/>
        <end position="18"/>
    </location>
</feature>
<dbReference type="InterPro" id="IPR006843">
    <property type="entry name" value="PAP/fibrillin_dom"/>
</dbReference>
<dbReference type="OrthoDB" id="203682at2759"/>
<dbReference type="Proteomes" id="UP000266841">
    <property type="component" value="Unassembled WGS sequence"/>
</dbReference>
<evidence type="ECO:0000313" key="5">
    <source>
        <dbReference type="EMBL" id="EJK68684.1"/>
    </source>
</evidence>
<evidence type="ECO:0000256" key="1">
    <source>
        <dbReference type="ARBA" id="ARBA00004474"/>
    </source>
</evidence>
<keyword evidence="2" id="KW-0934">Plastid</keyword>
<evidence type="ECO:0000259" key="4">
    <source>
        <dbReference type="Pfam" id="PF04755"/>
    </source>
</evidence>
<evidence type="ECO:0000256" key="2">
    <source>
        <dbReference type="ARBA" id="ARBA00022640"/>
    </source>
</evidence>
<dbReference type="InterPro" id="IPR039633">
    <property type="entry name" value="PAP"/>
</dbReference>
<sequence>MLAVAVLSSFLTFGSVGAFQSARSIAKIQHQEWIGRVYSLPDDDGAPSDYDADDLSMGKHVEVDENESDSIIRDELKRELILLASTTNRGQCATLEEQNLVIDLVTQLEALNPTADPALNSQGDWELCYSSTQSFRSSPFFLAIRAFLGDDNKEVAENAFSIHDMATTASRVGKVRQIIDSYNTELISEYDLSVGVAPGLPVRVKGCVVTSADLSVSAPETWEMKVRGTRVKSSNVPFIDEWLDDSQVEVPVGRVYEAINGGDVPAAILKTYYVDEGMRISRDADENFFFVTYGVAFSVTWLPACFPVGSSELQALGKLIWLLTNRADVGIIRLLLRPLRYALSDEYRL</sequence>
<comment type="caution">
    <text evidence="5">The sequence shown here is derived from an EMBL/GenBank/DDBJ whole genome shotgun (WGS) entry which is preliminary data.</text>
</comment>
<dbReference type="eggNOG" id="ENOG502S2BE">
    <property type="taxonomic scope" value="Eukaryota"/>
</dbReference>
<gene>
    <name evidence="5" type="ORF">THAOC_10115</name>
</gene>
<organism evidence="5 6">
    <name type="scientific">Thalassiosira oceanica</name>
    <name type="common">Marine diatom</name>
    <dbReference type="NCBI Taxonomy" id="159749"/>
    <lineage>
        <taxon>Eukaryota</taxon>
        <taxon>Sar</taxon>
        <taxon>Stramenopiles</taxon>
        <taxon>Ochrophyta</taxon>
        <taxon>Bacillariophyta</taxon>
        <taxon>Coscinodiscophyceae</taxon>
        <taxon>Thalassiosirophycidae</taxon>
        <taxon>Thalassiosirales</taxon>
        <taxon>Thalassiosiraceae</taxon>
        <taxon>Thalassiosira</taxon>
    </lineage>
</organism>
<accession>K0SUV6</accession>
<dbReference type="PANTHER" id="PTHR31906">
    <property type="entry name" value="PLASTID-LIPID-ASSOCIATED PROTEIN 4, CHLOROPLASTIC-RELATED"/>
    <property type="match status" value="1"/>
</dbReference>
<proteinExistence type="predicted"/>
<evidence type="ECO:0000256" key="3">
    <source>
        <dbReference type="SAM" id="SignalP"/>
    </source>
</evidence>